<dbReference type="InterPro" id="IPR029069">
    <property type="entry name" value="HotDog_dom_sf"/>
</dbReference>
<dbReference type="SUPFAM" id="SSF54637">
    <property type="entry name" value="Thioesterase/thiol ester dehydrase-isomerase"/>
    <property type="match status" value="1"/>
</dbReference>
<organism evidence="1 2">
    <name type="scientific">Pseudomonas fluorescens</name>
    <dbReference type="NCBI Taxonomy" id="294"/>
    <lineage>
        <taxon>Bacteria</taxon>
        <taxon>Pseudomonadati</taxon>
        <taxon>Pseudomonadota</taxon>
        <taxon>Gammaproteobacteria</taxon>
        <taxon>Pseudomonadales</taxon>
        <taxon>Pseudomonadaceae</taxon>
        <taxon>Pseudomonas</taxon>
    </lineage>
</organism>
<dbReference type="Proteomes" id="UP000032210">
    <property type="component" value="Unassembled WGS sequence"/>
</dbReference>
<accession>A0A0D0TI98</accession>
<gene>
    <name evidence="1" type="ORF">PFLU3_14780</name>
</gene>
<dbReference type="InterPro" id="IPR027961">
    <property type="entry name" value="DUF4442"/>
</dbReference>
<proteinExistence type="predicted"/>
<protein>
    <recommendedName>
        <fullName evidence="3">DUF4442 domain-containing protein</fullName>
    </recommendedName>
</protein>
<name>A0A0D0TI98_PSEFL</name>
<evidence type="ECO:0000313" key="1">
    <source>
        <dbReference type="EMBL" id="KIR23066.1"/>
    </source>
</evidence>
<dbReference type="CDD" id="cd03443">
    <property type="entry name" value="PaaI_thioesterase"/>
    <property type="match status" value="1"/>
</dbReference>
<dbReference type="AlphaFoldDB" id="A0A0D0TI98"/>
<evidence type="ECO:0000313" key="2">
    <source>
        <dbReference type="Proteomes" id="UP000032210"/>
    </source>
</evidence>
<dbReference type="Pfam" id="PF14539">
    <property type="entry name" value="DUF4442"/>
    <property type="match status" value="1"/>
</dbReference>
<dbReference type="PATRIC" id="fig|294.125.peg.1522"/>
<sequence>MSQALSMFNSVGPAAFSNLACQMAPYFSTITPQIAELKPNHAVVTVPFRKEITNHLASVHAIALCNAAELAGGMMTDASIPPGARWIPKGMSVEYLAKAKTDIRAVADGSAIDWQTAGDKIVPVEIFDAGDIKVFTAHITMNVKLA</sequence>
<reference evidence="1 2" key="1">
    <citation type="submission" date="2015-01" db="EMBL/GenBank/DDBJ databases">
        <title>Genome sequence of the beneficial rhizobacterium Pseudomonas fluorescens 2-79.</title>
        <authorList>
            <person name="Thuermer A."/>
            <person name="Daniel R."/>
        </authorList>
    </citation>
    <scope>NUCLEOTIDE SEQUENCE [LARGE SCALE GENOMIC DNA]</scope>
    <source>
        <strain evidence="1 2">2-79</strain>
    </source>
</reference>
<dbReference type="RefSeq" id="WP_043047581.1">
    <property type="nucleotide sequence ID" value="NZ_JXCQ01000009.1"/>
</dbReference>
<evidence type="ECO:0008006" key="3">
    <source>
        <dbReference type="Google" id="ProtNLM"/>
    </source>
</evidence>
<dbReference type="EMBL" id="JXCQ01000009">
    <property type="protein sequence ID" value="KIR23066.1"/>
    <property type="molecule type" value="Genomic_DNA"/>
</dbReference>
<comment type="caution">
    <text evidence="1">The sequence shown here is derived from an EMBL/GenBank/DDBJ whole genome shotgun (WGS) entry which is preliminary data.</text>
</comment>
<dbReference type="Gene3D" id="3.10.129.10">
    <property type="entry name" value="Hotdog Thioesterase"/>
    <property type="match status" value="1"/>
</dbReference>